<dbReference type="Proteomes" id="UP001163835">
    <property type="component" value="Unassembled WGS sequence"/>
</dbReference>
<accession>A0ACC1TJ34</accession>
<proteinExistence type="predicted"/>
<organism evidence="1 2">
    <name type="scientific">Lentinula aff. lateritia</name>
    <dbReference type="NCBI Taxonomy" id="2804960"/>
    <lineage>
        <taxon>Eukaryota</taxon>
        <taxon>Fungi</taxon>
        <taxon>Dikarya</taxon>
        <taxon>Basidiomycota</taxon>
        <taxon>Agaricomycotina</taxon>
        <taxon>Agaricomycetes</taxon>
        <taxon>Agaricomycetidae</taxon>
        <taxon>Agaricales</taxon>
        <taxon>Marasmiineae</taxon>
        <taxon>Omphalotaceae</taxon>
        <taxon>Lentinula</taxon>
    </lineage>
</organism>
<sequence length="278" mass="31537">MTTNNYGMPALSAEAKAEIDKASVKLPRKYKTVPLFNITDPSQMIPWFEATESEQEKMRIFRLLFNAKMKKLMDKPKMITNSDAVRLFLAPMTPEVKRGVLETVVKDVSVTSMSDRRREDPFKIDEVMNAAEKYMIGSSFDNYYQTPSIASSSPPINNPNSFSRGHINLPFAADIPKTDRNYLQALKPKVEDKFKDLLGIKLESLIPRELTGEQQQMVALNKDLMEANMKEIRAVNSLQSHFKEGADIMTQLTAVMAQIAKENAKRMINSIPQNLKEI</sequence>
<evidence type="ECO:0000313" key="2">
    <source>
        <dbReference type="Proteomes" id="UP001163835"/>
    </source>
</evidence>
<protein>
    <submittedName>
        <fullName evidence="1">Uncharacterized protein</fullName>
    </submittedName>
</protein>
<reference evidence="1" key="1">
    <citation type="submission" date="2022-09" db="EMBL/GenBank/DDBJ databases">
        <title>A Global Phylogenomic Analysis of the Shiitake Genus Lentinula.</title>
        <authorList>
            <consortium name="DOE Joint Genome Institute"/>
            <person name="Sierra-Patev S."/>
            <person name="Min B."/>
            <person name="Naranjo-Ortiz M."/>
            <person name="Looney B."/>
            <person name="Konkel Z."/>
            <person name="Slot J.C."/>
            <person name="Sakamoto Y."/>
            <person name="Steenwyk J.L."/>
            <person name="Rokas A."/>
            <person name="Carro J."/>
            <person name="Camarero S."/>
            <person name="Ferreira P."/>
            <person name="Molpeceres G."/>
            <person name="Ruiz-Duenas F.J."/>
            <person name="Serrano A."/>
            <person name="Henrissat B."/>
            <person name="Drula E."/>
            <person name="Hughes K.W."/>
            <person name="Mata J.L."/>
            <person name="Ishikawa N.K."/>
            <person name="Vargas-Isla R."/>
            <person name="Ushijima S."/>
            <person name="Smith C.A."/>
            <person name="Ahrendt S."/>
            <person name="Andreopoulos W."/>
            <person name="He G."/>
            <person name="Labutti K."/>
            <person name="Lipzen A."/>
            <person name="Ng V."/>
            <person name="Riley R."/>
            <person name="Sandor L."/>
            <person name="Barry K."/>
            <person name="Martinez A.T."/>
            <person name="Xiao Y."/>
            <person name="Gibbons J.G."/>
            <person name="Terashima K."/>
            <person name="Grigoriev I.V."/>
            <person name="Hibbett D.S."/>
        </authorList>
    </citation>
    <scope>NUCLEOTIDE SEQUENCE</scope>
    <source>
        <strain evidence="1">TMI1499</strain>
    </source>
</reference>
<gene>
    <name evidence="1" type="ORF">F5876DRAFT_70643</name>
</gene>
<evidence type="ECO:0000313" key="1">
    <source>
        <dbReference type="EMBL" id="KAJ3804426.1"/>
    </source>
</evidence>
<comment type="caution">
    <text evidence="1">The sequence shown here is derived from an EMBL/GenBank/DDBJ whole genome shotgun (WGS) entry which is preliminary data.</text>
</comment>
<name>A0ACC1TJ34_9AGAR</name>
<keyword evidence="2" id="KW-1185">Reference proteome</keyword>
<dbReference type="EMBL" id="MU796015">
    <property type="protein sequence ID" value="KAJ3804426.1"/>
    <property type="molecule type" value="Genomic_DNA"/>
</dbReference>